<evidence type="ECO:0000259" key="2">
    <source>
        <dbReference type="Pfam" id="PF05569"/>
    </source>
</evidence>
<dbReference type="InterPro" id="IPR008756">
    <property type="entry name" value="Peptidase_M56"/>
</dbReference>
<dbReference type="Proteomes" id="UP001220658">
    <property type="component" value="Unassembled WGS sequence"/>
</dbReference>
<dbReference type="AlphaFoldDB" id="A0AAW6FUU4"/>
<feature type="transmembrane region" description="Helical" evidence="1">
    <location>
        <begin position="151"/>
        <end position="168"/>
    </location>
</feature>
<feature type="domain" description="Peptidase M56" evidence="2">
    <location>
        <begin position="32"/>
        <end position="241"/>
    </location>
</feature>
<comment type="caution">
    <text evidence="3">The sequence shown here is derived from an EMBL/GenBank/DDBJ whole genome shotgun (WGS) entry which is preliminary data.</text>
</comment>
<gene>
    <name evidence="3" type="ORF">POG00_08135</name>
</gene>
<dbReference type="Pfam" id="PF05569">
    <property type="entry name" value="Peptidase_M56"/>
    <property type="match status" value="1"/>
</dbReference>
<proteinExistence type="predicted"/>
<evidence type="ECO:0000256" key="1">
    <source>
        <dbReference type="SAM" id="Phobius"/>
    </source>
</evidence>
<keyword evidence="1" id="KW-1133">Transmembrane helix</keyword>
<accession>A0AAW6FUU4</accession>
<feature type="transmembrane region" description="Helical" evidence="1">
    <location>
        <begin position="7"/>
        <end position="27"/>
    </location>
</feature>
<dbReference type="RefSeq" id="WP_195191522.1">
    <property type="nucleotide sequence ID" value="NZ_JADMUL010000023.1"/>
</dbReference>
<dbReference type="EMBL" id="JAQNCK010000022">
    <property type="protein sequence ID" value="MDC0828680.1"/>
    <property type="molecule type" value="Genomic_DNA"/>
</dbReference>
<protein>
    <submittedName>
        <fullName evidence="3">M56 family metallopeptidase</fullName>
    </submittedName>
</protein>
<dbReference type="CDD" id="cd07341">
    <property type="entry name" value="M56_BlaR1_MecR1_like"/>
    <property type="match status" value="1"/>
</dbReference>
<evidence type="ECO:0000313" key="4">
    <source>
        <dbReference type="Proteomes" id="UP001220658"/>
    </source>
</evidence>
<keyword evidence="1" id="KW-0812">Transmembrane</keyword>
<evidence type="ECO:0000313" key="3">
    <source>
        <dbReference type="EMBL" id="MDC0828680.1"/>
    </source>
</evidence>
<sequence>MKTLEVLIIIIILTMYFPLEFVFNQSIIAPSIMNPIHNALKADLNNIISKTSIFLFIYFIGLIYKLIIFIKENIFIQRKFKILVQNSHKHLVSHFLPNSKKNYTVCLSEFVSTPSLIGFNKTIFIPSITFNKQELSNILEHEIAHINHHDIFIKFIINILTIIYWWFYPVYIFQKNSNLVLEIRIDHFVTKDKNKISKMKYAQTLIDVQRKILNNHNKENCIYNTNIIDSNINALKCRIQYLSLIQKHSFMHIVIMILLIVSSISVHCISLKSFYYPPVKREYFTENNINELNISSRIYGQALNNSLSPTPKEAQWIYVSTEEHIYKRLWNTETGCWEKNWQFVL</sequence>
<organism evidence="3 4">
    <name type="scientific">Faecalitalea cylindroides</name>
    <dbReference type="NCBI Taxonomy" id="39483"/>
    <lineage>
        <taxon>Bacteria</taxon>
        <taxon>Bacillati</taxon>
        <taxon>Bacillota</taxon>
        <taxon>Erysipelotrichia</taxon>
        <taxon>Erysipelotrichales</taxon>
        <taxon>Erysipelotrichaceae</taxon>
        <taxon>Faecalitalea</taxon>
    </lineage>
</organism>
<name>A0AAW6FUU4_9FIRM</name>
<reference evidence="3" key="1">
    <citation type="submission" date="2023-01" db="EMBL/GenBank/DDBJ databases">
        <title>Human gut microbiome strain richness.</title>
        <authorList>
            <person name="Chen-Liaw A."/>
        </authorList>
    </citation>
    <scope>NUCLEOTIDE SEQUENCE</scope>
    <source>
        <strain evidence="3">D55st1_G4_D55t1_190419</strain>
    </source>
</reference>
<keyword evidence="1" id="KW-0472">Membrane</keyword>
<feature type="transmembrane region" description="Helical" evidence="1">
    <location>
        <begin position="47"/>
        <end position="70"/>
    </location>
</feature>
<feature type="transmembrane region" description="Helical" evidence="1">
    <location>
        <begin position="250"/>
        <end position="271"/>
    </location>
</feature>